<dbReference type="Proteomes" id="UP000616608">
    <property type="component" value="Unassembled WGS sequence"/>
</dbReference>
<reference evidence="3" key="2">
    <citation type="submission" date="2020-09" db="EMBL/GenBank/DDBJ databases">
        <authorList>
            <person name="Sun Q."/>
            <person name="Zhou Y."/>
        </authorList>
    </citation>
    <scope>NUCLEOTIDE SEQUENCE</scope>
    <source>
        <strain evidence="3">CGMCC 1.15760</strain>
    </source>
</reference>
<proteinExistence type="predicted"/>
<evidence type="ECO:0000313" key="4">
    <source>
        <dbReference type="Proteomes" id="UP000616608"/>
    </source>
</evidence>
<dbReference type="EMBL" id="BMJT01000008">
    <property type="protein sequence ID" value="GGG29579.1"/>
    <property type="molecule type" value="Genomic_DNA"/>
</dbReference>
<feature type="chain" id="PRO_5039629479" description="DUF3887 domain-containing protein" evidence="1">
    <location>
        <begin position="27"/>
        <end position="127"/>
    </location>
</feature>
<organism evidence="3 4">
    <name type="scientific">Lysinibacillus alkalisoli</name>
    <dbReference type="NCBI Taxonomy" id="1911548"/>
    <lineage>
        <taxon>Bacteria</taxon>
        <taxon>Bacillati</taxon>
        <taxon>Bacillota</taxon>
        <taxon>Bacilli</taxon>
        <taxon>Bacillales</taxon>
        <taxon>Bacillaceae</taxon>
        <taxon>Lysinibacillus</taxon>
    </lineage>
</organism>
<comment type="caution">
    <text evidence="3">The sequence shown here is derived from an EMBL/GenBank/DDBJ whole genome shotgun (WGS) entry which is preliminary data.</text>
</comment>
<evidence type="ECO:0000259" key="2">
    <source>
        <dbReference type="Pfam" id="PF13026"/>
    </source>
</evidence>
<dbReference type="RefSeq" id="WP_188615417.1">
    <property type="nucleotide sequence ID" value="NZ_BMJT01000008.1"/>
</dbReference>
<protein>
    <recommendedName>
        <fullName evidence="2">DUF3887 domain-containing protein</fullName>
    </recommendedName>
</protein>
<feature type="signal peptide" evidence="1">
    <location>
        <begin position="1"/>
        <end position="26"/>
    </location>
</feature>
<feature type="domain" description="DUF3887" evidence="2">
    <location>
        <begin position="36"/>
        <end position="124"/>
    </location>
</feature>
<keyword evidence="4" id="KW-1185">Reference proteome</keyword>
<name>A0A917LJ96_9BACI</name>
<dbReference type="Pfam" id="PF13026">
    <property type="entry name" value="DUF3887"/>
    <property type="match status" value="1"/>
</dbReference>
<accession>A0A917LJ96</accession>
<evidence type="ECO:0000313" key="3">
    <source>
        <dbReference type="EMBL" id="GGG29579.1"/>
    </source>
</evidence>
<dbReference type="Gene3D" id="3.10.450.590">
    <property type="match status" value="1"/>
</dbReference>
<dbReference type="AlphaFoldDB" id="A0A917LJ96"/>
<reference evidence="3" key="1">
    <citation type="journal article" date="2014" name="Int. J. Syst. Evol. Microbiol.">
        <title>Complete genome sequence of Corynebacterium casei LMG S-19264T (=DSM 44701T), isolated from a smear-ripened cheese.</title>
        <authorList>
            <consortium name="US DOE Joint Genome Institute (JGI-PGF)"/>
            <person name="Walter F."/>
            <person name="Albersmeier A."/>
            <person name="Kalinowski J."/>
            <person name="Ruckert C."/>
        </authorList>
    </citation>
    <scope>NUCLEOTIDE SEQUENCE</scope>
    <source>
        <strain evidence="3">CGMCC 1.15760</strain>
    </source>
</reference>
<gene>
    <name evidence="3" type="ORF">GCM10007425_25270</name>
</gene>
<keyword evidence="1" id="KW-0732">Signal</keyword>
<dbReference type="PROSITE" id="PS51257">
    <property type="entry name" value="PROKAR_LIPOPROTEIN"/>
    <property type="match status" value="1"/>
</dbReference>
<evidence type="ECO:0000256" key="1">
    <source>
        <dbReference type="SAM" id="SignalP"/>
    </source>
</evidence>
<dbReference type="InterPro" id="IPR024981">
    <property type="entry name" value="DUF3887"/>
</dbReference>
<sequence>MRYKALLVVISSLCILLAACSSNVESDVATDYEKEAHTIIELLYASDFEAVYQRFDTEMQKALPIAKLEELTPVIQEAGEFVSFKKTAVDEKDGLYVVTTVAEYSKEKRVFTLTFDQEKQVKGLFIN</sequence>